<evidence type="ECO:0000313" key="10">
    <source>
        <dbReference type="Proteomes" id="UP000827721"/>
    </source>
</evidence>
<dbReference type="InterPro" id="IPR006194">
    <property type="entry name" value="Gly-tRNA-synth_heterodimer"/>
</dbReference>
<dbReference type="Pfam" id="PF02091">
    <property type="entry name" value="tRNA-synt_2e"/>
    <property type="match status" value="1"/>
</dbReference>
<dbReference type="EC" id="6.1.1.14" evidence="2"/>
<dbReference type="PRINTS" id="PR01045">
    <property type="entry name" value="TRNASYNTHGB"/>
</dbReference>
<keyword evidence="3" id="KW-0436">Ligase</keyword>
<evidence type="ECO:0000256" key="3">
    <source>
        <dbReference type="ARBA" id="ARBA00022598"/>
    </source>
</evidence>
<gene>
    <name evidence="9" type="ORF">JRO89_XS01G0014100</name>
</gene>
<dbReference type="PROSITE" id="PS50861">
    <property type="entry name" value="AA_TRNA_LIGASE_II_GLYAB"/>
    <property type="match status" value="1"/>
</dbReference>
<comment type="similarity">
    <text evidence="1">Belongs to the class-II aminoacyl-tRNA synthetase family.</text>
</comment>
<sequence length="633" mass="70988">MSAYYLEHASVDHVQKHFDFFEEEARSLLASGLPIPAYDQLLKTSHAFNILDSRGFVGVTERAWVGCAGVVSEPVNLIYPKELLEAATEKVYLAYLVHDDPRLFVLELGTEEMPPQDVVNSSQQVCVENLCKKQTANEVEVRGPPVSKAFDQQGNPTKAAEGFCRRYDVPLDSLFMKVDGESVKIHARILMFFLLILFCLRMCLVSLLRYHSQSQCAGTPRYVQYLFVFNLNYVALSGVGSCFCTFEELELSILPCYYNVCNVQQTNSLDYGPPWRCGCSIYVCRNLEAQWLKNGNLSYGLCNTPSATVLDGKKTILECSNALAKSVNGNVVVRESLLNEVVNLVMAPVPILGMFKESFLELPEDLLTMVIQKHHKYFVVTDDKGEVVAILYCCKMSCSRDLLDSCDDSDDSIREVKEVTVVSSFELGLVSMANAHSEPHEHEEPRGSYPVIEIELTYVELQMSGKFSIPNPNEAKRRAMERKAKGKKWRCLASFQSLIQIKPRGEQWRIKVLESSTKKCLLETSTEGAEVNDDLISLSLPPDASAFSDFSSISGQVERLLLLKYAARFSEIGATKAVEWCFAYSIATKVRDLRSSNSKLRTDVDLLHAEANLMKQFKEGKASTWDPEAKIEA</sequence>
<keyword evidence="4" id="KW-0547">Nucleotide-binding</keyword>
<accession>A0ABQ8IHQ0</accession>
<dbReference type="EMBL" id="JAFEMO010000001">
    <property type="protein sequence ID" value="KAH7576211.1"/>
    <property type="molecule type" value="Genomic_DNA"/>
</dbReference>
<keyword evidence="7" id="KW-0030">Aminoacyl-tRNA synthetase</keyword>
<evidence type="ECO:0000256" key="8">
    <source>
        <dbReference type="ARBA" id="ARBA00047937"/>
    </source>
</evidence>
<keyword evidence="6" id="KW-0648">Protein biosynthesis</keyword>
<dbReference type="InterPro" id="IPR045864">
    <property type="entry name" value="aa-tRNA-synth_II/BPL/LPL"/>
</dbReference>
<evidence type="ECO:0000256" key="1">
    <source>
        <dbReference type="ARBA" id="ARBA00008226"/>
    </source>
</evidence>
<name>A0ABQ8IHQ0_9ROSI</name>
<comment type="caution">
    <text evidence="9">The sequence shown here is derived from an EMBL/GenBank/DDBJ whole genome shotgun (WGS) entry which is preliminary data.</text>
</comment>
<protein>
    <recommendedName>
        <fullName evidence="2">glycine--tRNA ligase</fullName>
        <ecNumber evidence="2">6.1.1.14</ecNumber>
    </recommendedName>
</protein>
<evidence type="ECO:0000313" key="9">
    <source>
        <dbReference type="EMBL" id="KAH7576211.1"/>
    </source>
</evidence>
<dbReference type="PANTHER" id="PTHR30075">
    <property type="entry name" value="GLYCYL-TRNA SYNTHETASE"/>
    <property type="match status" value="1"/>
</dbReference>
<evidence type="ECO:0000256" key="2">
    <source>
        <dbReference type="ARBA" id="ARBA00012829"/>
    </source>
</evidence>
<dbReference type="PANTHER" id="PTHR30075:SF2">
    <property type="entry name" value="GLYCINE--TRNA LIGASE, CHLOROPLASTIC_MITOCHONDRIAL 2"/>
    <property type="match status" value="1"/>
</dbReference>
<evidence type="ECO:0000256" key="7">
    <source>
        <dbReference type="ARBA" id="ARBA00023146"/>
    </source>
</evidence>
<dbReference type="Pfam" id="PF02092">
    <property type="entry name" value="tRNA_synt_2f"/>
    <property type="match status" value="2"/>
</dbReference>
<keyword evidence="10" id="KW-1185">Reference proteome</keyword>
<dbReference type="Gene3D" id="1.20.58.180">
    <property type="entry name" value="Class II aaRS and biotin synthetases, domain 2"/>
    <property type="match status" value="1"/>
</dbReference>
<keyword evidence="5" id="KW-0067">ATP-binding</keyword>
<evidence type="ECO:0000256" key="5">
    <source>
        <dbReference type="ARBA" id="ARBA00022840"/>
    </source>
</evidence>
<dbReference type="SUPFAM" id="SSF55681">
    <property type="entry name" value="Class II aaRS and biotin synthetases"/>
    <property type="match status" value="1"/>
</dbReference>
<proteinExistence type="inferred from homology"/>
<reference evidence="9 10" key="1">
    <citation type="submission" date="2021-02" db="EMBL/GenBank/DDBJ databases">
        <title>Plant Genome Project.</title>
        <authorList>
            <person name="Zhang R.-G."/>
        </authorList>
    </citation>
    <scope>NUCLEOTIDE SEQUENCE [LARGE SCALE GENOMIC DNA]</scope>
    <source>
        <tissue evidence="9">Leaves</tissue>
    </source>
</reference>
<organism evidence="9 10">
    <name type="scientific">Xanthoceras sorbifolium</name>
    <dbReference type="NCBI Taxonomy" id="99658"/>
    <lineage>
        <taxon>Eukaryota</taxon>
        <taxon>Viridiplantae</taxon>
        <taxon>Streptophyta</taxon>
        <taxon>Embryophyta</taxon>
        <taxon>Tracheophyta</taxon>
        <taxon>Spermatophyta</taxon>
        <taxon>Magnoliopsida</taxon>
        <taxon>eudicotyledons</taxon>
        <taxon>Gunneridae</taxon>
        <taxon>Pentapetalae</taxon>
        <taxon>rosids</taxon>
        <taxon>malvids</taxon>
        <taxon>Sapindales</taxon>
        <taxon>Sapindaceae</taxon>
        <taxon>Xanthoceroideae</taxon>
        <taxon>Xanthoceras</taxon>
    </lineage>
</organism>
<comment type="catalytic activity">
    <reaction evidence="8">
        <text>tRNA(Gly) + glycine + ATP = glycyl-tRNA(Gly) + AMP + diphosphate</text>
        <dbReference type="Rhea" id="RHEA:16013"/>
        <dbReference type="Rhea" id="RHEA-COMP:9664"/>
        <dbReference type="Rhea" id="RHEA-COMP:9683"/>
        <dbReference type="ChEBI" id="CHEBI:30616"/>
        <dbReference type="ChEBI" id="CHEBI:33019"/>
        <dbReference type="ChEBI" id="CHEBI:57305"/>
        <dbReference type="ChEBI" id="CHEBI:78442"/>
        <dbReference type="ChEBI" id="CHEBI:78522"/>
        <dbReference type="ChEBI" id="CHEBI:456215"/>
        <dbReference type="EC" id="6.1.1.14"/>
    </reaction>
</comment>
<dbReference type="InterPro" id="IPR002310">
    <property type="entry name" value="Gly-tRNA_ligase_asu"/>
</dbReference>
<dbReference type="InterPro" id="IPR015944">
    <property type="entry name" value="Gly-tRNA-synth_bsu"/>
</dbReference>
<evidence type="ECO:0000256" key="4">
    <source>
        <dbReference type="ARBA" id="ARBA00022741"/>
    </source>
</evidence>
<evidence type="ECO:0000256" key="6">
    <source>
        <dbReference type="ARBA" id="ARBA00022917"/>
    </source>
</evidence>
<dbReference type="Proteomes" id="UP000827721">
    <property type="component" value="Unassembled WGS sequence"/>
</dbReference>